<evidence type="ECO:0000313" key="4">
    <source>
        <dbReference type="EMBL" id="MEO3712059.1"/>
    </source>
</evidence>
<dbReference type="EMBL" id="JBDPZC010000001">
    <property type="protein sequence ID" value="MEO3712059.1"/>
    <property type="molecule type" value="Genomic_DNA"/>
</dbReference>
<dbReference type="EC" id="2.4.-.-" evidence="4"/>
<accession>A0ABV0GAL5</accession>
<evidence type="ECO:0000256" key="1">
    <source>
        <dbReference type="ARBA" id="ARBA00009481"/>
    </source>
</evidence>
<sequence>MSDSTRPEAGVARRQLTVAGLTQGLLQPSTRFRWSQYRSLFLAAGLDARDLHARFSAYPPQARWQRPAWGLAALADARLRVARANRDADLAFLQRHLLSTLHTAERALKIPYVFDVDDAIFLGTRGESADAIARGARHIICGNAFLADHFQRFGPVTILPTAVDTDHFTARQAAPARPTLGWSGSSSGFPYLYAIEGALARVMQALPQVQLHIVADRPPAFRSLPTDRVQFTRWQPDIEVEVLKTFTVGLMPLEDSPWARGKCSFKMLTYMSCALPCVVSPVGMNREVLDLGACGLAAAGEQDWVEALQALLSDEALAWTMGQTGRRIVEQRFARRVVGAQLVELLRREA</sequence>
<keyword evidence="3 4" id="KW-0808">Transferase</keyword>
<dbReference type="CDD" id="cd03801">
    <property type="entry name" value="GT4_PimA-like"/>
    <property type="match status" value="1"/>
</dbReference>
<protein>
    <submittedName>
        <fullName evidence="4">Glycosyltransferase family 4 protein</fullName>
        <ecNumber evidence="4">2.4.-.-</ecNumber>
    </submittedName>
</protein>
<evidence type="ECO:0000256" key="2">
    <source>
        <dbReference type="ARBA" id="ARBA00022676"/>
    </source>
</evidence>
<evidence type="ECO:0000256" key="3">
    <source>
        <dbReference type="ARBA" id="ARBA00022679"/>
    </source>
</evidence>
<dbReference type="PANTHER" id="PTHR12526:SF640">
    <property type="entry name" value="COLANIC ACID BIOSYNTHESIS GLYCOSYLTRANSFERASE WCAL-RELATED"/>
    <property type="match status" value="1"/>
</dbReference>
<dbReference type="Pfam" id="PF13692">
    <property type="entry name" value="Glyco_trans_1_4"/>
    <property type="match status" value="1"/>
</dbReference>
<keyword evidence="2 4" id="KW-0328">Glycosyltransferase</keyword>
<dbReference type="Proteomes" id="UP001462640">
    <property type="component" value="Unassembled WGS sequence"/>
</dbReference>
<keyword evidence="5" id="KW-1185">Reference proteome</keyword>
<gene>
    <name evidence="4" type="ORF">ABDJ40_04675</name>
</gene>
<comment type="similarity">
    <text evidence="1">Belongs to the glycosyltransferase group 1 family. Glycosyltransferase 4 subfamily.</text>
</comment>
<evidence type="ECO:0000313" key="5">
    <source>
        <dbReference type="Proteomes" id="UP001462640"/>
    </source>
</evidence>
<dbReference type="SUPFAM" id="SSF53756">
    <property type="entry name" value="UDP-Glycosyltransferase/glycogen phosphorylase"/>
    <property type="match status" value="1"/>
</dbReference>
<organism evidence="4 5">
    <name type="scientific">Roseateles flavus</name>
    <dbReference type="NCBI Taxonomy" id="3149041"/>
    <lineage>
        <taxon>Bacteria</taxon>
        <taxon>Pseudomonadati</taxon>
        <taxon>Pseudomonadota</taxon>
        <taxon>Betaproteobacteria</taxon>
        <taxon>Burkholderiales</taxon>
        <taxon>Sphaerotilaceae</taxon>
        <taxon>Roseateles</taxon>
    </lineage>
</organism>
<reference evidence="4 5" key="1">
    <citation type="submission" date="2024-05" db="EMBL/GenBank/DDBJ databases">
        <title>Roseateles sp. 2.12 16S ribosomal RNA gene Genome sequencing and assembly.</title>
        <authorList>
            <person name="Woo H."/>
        </authorList>
    </citation>
    <scope>NUCLEOTIDE SEQUENCE [LARGE SCALE GENOMIC DNA]</scope>
    <source>
        <strain evidence="4 5">2.12</strain>
    </source>
</reference>
<comment type="caution">
    <text evidence="4">The sequence shown here is derived from an EMBL/GenBank/DDBJ whole genome shotgun (WGS) entry which is preliminary data.</text>
</comment>
<proteinExistence type="inferred from homology"/>
<dbReference type="RefSeq" id="WP_347606686.1">
    <property type="nucleotide sequence ID" value="NZ_JBDPZC010000001.1"/>
</dbReference>
<dbReference type="PANTHER" id="PTHR12526">
    <property type="entry name" value="GLYCOSYLTRANSFERASE"/>
    <property type="match status" value="1"/>
</dbReference>
<name>A0ABV0GAL5_9BURK</name>
<dbReference type="Gene3D" id="3.40.50.2000">
    <property type="entry name" value="Glycogen Phosphorylase B"/>
    <property type="match status" value="1"/>
</dbReference>
<dbReference type="GO" id="GO:0016757">
    <property type="term" value="F:glycosyltransferase activity"/>
    <property type="evidence" value="ECO:0007669"/>
    <property type="project" value="UniProtKB-KW"/>
</dbReference>